<dbReference type="GO" id="GO:0008483">
    <property type="term" value="F:transaminase activity"/>
    <property type="evidence" value="ECO:0007669"/>
    <property type="project" value="UniProtKB-KW"/>
</dbReference>
<evidence type="ECO:0000256" key="1">
    <source>
        <dbReference type="ARBA" id="ARBA00001933"/>
    </source>
</evidence>
<gene>
    <name evidence="4" type="ORF">V4F39_04360</name>
</gene>
<dbReference type="EMBL" id="JAZIBG010000014">
    <property type="protein sequence ID" value="MEF7613134.1"/>
    <property type="molecule type" value="Genomic_DNA"/>
</dbReference>
<keyword evidence="2 3" id="KW-0663">Pyridoxal phosphate</keyword>
<accession>A0AAW9Q1A0</accession>
<comment type="similarity">
    <text evidence="3">Belongs to the class-III pyridoxal-phosphate-dependent aminotransferase family.</text>
</comment>
<organism evidence="4 5">
    <name type="scientific">Aquincola agrisoli</name>
    <dbReference type="NCBI Taxonomy" id="3119538"/>
    <lineage>
        <taxon>Bacteria</taxon>
        <taxon>Pseudomonadati</taxon>
        <taxon>Pseudomonadota</taxon>
        <taxon>Betaproteobacteria</taxon>
        <taxon>Burkholderiales</taxon>
        <taxon>Sphaerotilaceae</taxon>
        <taxon>Aquincola</taxon>
    </lineage>
</organism>
<protein>
    <submittedName>
        <fullName evidence="4">Aminotransferase class III-fold pyridoxal phosphate-dependent enzyme</fullName>
    </submittedName>
</protein>
<keyword evidence="4" id="KW-0032">Aminotransferase</keyword>
<reference evidence="4 5" key="1">
    <citation type="submission" date="2024-02" db="EMBL/GenBank/DDBJ databases">
        <title>Genome sequence of Aquincola sp. MAHUQ-54.</title>
        <authorList>
            <person name="Huq M.A."/>
        </authorList>
    </citation>
    <scope>NUCLEOTIDE SEQUENCE [LARGE SCALE GENOMIC DNA]</scope>
    <source>
        <strain evidence="4 5">MAHUQ-54</strain>
    </source>
</reference>
<dbReference type="Pfam" id="PF00202">
    <property type="entry name" value="Aminotran_3"/>
    <property type="match status" value="1"/>
</dbReference>
<evidence type="ECO:0000313" key="5">
    <source>
        <dbReference type="Proteomes" id="UP001336250"/>
    </source>
</evidence>
<evidence type="ECO:0000256" key="3">
    <source>
        <dbReference type="RuleBase" id="RU003560"/>
    </source>
</evidence>
<dbReference type="AlphaFoldDB" id="A0AAW9Q1A0"/>
<dbReference type="Gene3D" id="3.90.1150.10">
    <property type="entry name" value="Aspartate Aminotransferase, domain 1"/>
    <property type="match status" value="1"/>
</dbReference>
<comment type="cofactor">
    <cofactor evidence="1">
        <name>pyridoxal 5'-phosphate</name>
        <dbReference type="ChEBI" id="CHEBI:597326"/>
    </cofactor>
</comment>
<dbReference type="Gene3D" id="3.40.640.10">
    <property type="entry name" value="Type I PLP-dependent aspartate aminotransferase-like (Major domain)"/>
    <property type="match status" value="1"/>
</dbReference>
<keyword evidence="5" id="KW-1185">Reference proteome</keyword>
<dbReference type="GO" id="GO:0030170">
    <property type="term" value="F:pyridoxal phosphate binding"/>
    <property type="evidence" value="ECO:0007669"/>
    <property type="project" value="InterPro"/>
</dbReference>
<evidence type="ECO:0000313" key="4">
    <source>
        <dbReference type="EMBL" id="MEF7613134.1"/>
    </source>
</evidence>
<dbReference type="SUPFAM" id="SSF53383">
    <property type="entry name" value="PLP-dependent transferases"/>
    <property type="match status" value="1"/>
</dbReference>
<dbReference type="PANTHER" id="PTHR43713:SF3">
    <property type="entry name" value="GLUTAMATE-1-SEMIALDEHYDE 2,1-AMINOMUTASE 1, CHLOROPLASTIC-RELATED"/>
    <property type="match status" value="1"/>
</dbReference>
<evidence type="ECO:0000256" key="2">
    <source>
        <dbReference type="ARBA" id="ARBA00022898"/>
    </source>
</evidence>
<dbReference type="Proteomes" id="UP001336250">
    <property type="component" value="Unassembled WGS sequence"/>
</dbReference>
<proteinExistence type="inferred from homology"/>
<dbReference type="InterPro" id="IPR015421">
    <property type="entry name" value="PyrdxlP-dep_Trfase_major"/>
</dbReference>
<keyword evidence="4" id="KW-0808">Transferase</keyword>
<dbReference type="InterPro" id="IPR015424">
    <property type="entry name" value="PyrdxlP-dep_Trfase"/>
</dbReference>
<dbReference type="InterPro" id="IPR015422">
    <property type="entry name" value="PyrdxlP-dep_Trfase_small"/>
</dbReference>
<dbReference type="InterPro" id="IPR005814">
    <property type="entry name" value="Aminotrans_3"/>
</dbReference>
<comment type="caution">
    <text evidence="4">The sequence shown here is derived from an EMBL/GenBank/DDBJ whole genome shotgun (WGS) entry which is preliminary data.</text>
</comment>
<name>A0AAW9Q1A0_9BURK</name>
<sequence>MNGPALPTPERHLLELVAAYNAKTPGSKRLAAQYRGVFADKSSIGMRFAPETKEICYPLAVDRAAGAYLWDVDGHRYTDILLGLGLNLFGHNPAFVREALTAQLERGFAIGAQHPLVGEVATLVSELTGAERVCFSNTGTEAVMTAIRIARAATGRPCIVTFTHSYHGHHDAALMRAPVAEYARKRIVERLAGRPLLRPVAALLGRMGSSRAVPAFPGVSAAAAREVIVLEYGHPRSLDVIRARAKDIAAVLVEPVQSRATELQPRAFLHELRALTQRTGSALVFDEMVTGFRVHPGGAAAHFGLRPDLATYSKIAGGGMPLSVIAGSARFMDRIDGGPWQYGDDSAPRTPTTFFAGTFTKHPLSLVAAHALLSRVKAEGPALQAGLNDRTQALVARINGFCRQQDLPLEFTHFGSFFALAASRSRIGERARQLLAYHLLLRGVHLRVGDAGGFLSIEHGDAELDHIVTAFSNSLAALRDGGLL</sequence>
<dbReference type="PANTHER" id="PTHR43713">
    <property type="entry name" value="GLUTAMATE-1-SEMIALDEHYDE 2,1-AMINOMUTASE"/>
    <property type="match status" value="1"/>
</dbReference>
<dbReference type="RefSeq" id="WP_332288077.1">
    <property type="nucleotide sequence ID" value="NZ_JAZIBG010000014.1"/>
</dbReference>